<gene>
    <name evidence="4" type="ORF">BRCON_1964</name>
</gene>
<sequence>MNKPDSETCATCRTPRQDRALSTGSCRNSNAERPHVLRWILWAIVAGACVVVLSGCWEKAAPPAEPTAAAQGGSAPPPPEPLRNLQAFVASPTEVLLAWDPPTTGVTHLTIERKTGTSTDFVTLVPKLPASEPDYLDTVEPETEYTYRVFAWMGDVRSPQPAGPVTVKTPPLPPAPPAWIKAQATAPTRVVVTWGEAPRAKKFAVLRTDEATREFVVVETVEGKQTFTDENVSPKTRYWYKVRAMNDNPETTESKTVSVRTPSAKPAPEQVPTAPPAVEPEWVSPPPPPPLPQPEIRDVKITDAGVLLQWRGPTRRGYTYAVLRTSRPSLSYFVLDYVEGALSYEDRRVNCGSSYWYKVRLYAPDGRWTESDPVQVYVPAPWEVGLPTLPPIVINPLVVVGTLPPPPPPSHLEITNVTEDRIELRWRPVPYAERYYVMRSERRGGRDFHVHDVVYGRPRYTDRDVEPDRQYWYFIRAWNPNGYADSEIVSARTAPSSRPTPTPAPEPEAPRYVRATALSSTEIKIEWGEAHNATSFMVLRAEREGGDYLPVERTSRFSVVDSGLRPDRTYFYKVRAFNETGAYAESRTVSARTLPAPTPTPSPSPTASPTPTPTPSPSPSPTATPTPTPAPTPSPTATPEPTVTPTPTASPSPTESPAPSPTPEPSPTATPTPTPTPEPSPSPTPTRTPRPRPTPTPEPTPAPTATPEPSPVPTATPTATPEPTPTSTPTPEPSPSPTPTRTPRPRPTITPPPEPTPPEPTVTPTRTPRPRPTRPPFLTPTQGPSLTPVAPKIPMTPEPAQPVESPAPTATDASETRHQPRERIENRSRTLETLRTRESVRPTVTSTRKIEQVPAEPTVRPIAVNEATPVQGTSGVNPSRDRQELLRTVRQRQLERATPTPTPPPGSTIPDRVRAIREQRGVRTPAQTAKPEIQATATPSPTPPSVETTP</sequence>
<dbReference type="KEGG" id="schv:BRCON_1964"/>
<feature type="compositionally biased region" description="Polar residues" evidence="1">
    <location>
        <begin position="248"/>
        <end position="261"/>
    </location>
</feature>
<dbReference type="EMBL" id="CP030759">
    <property type="protein sequence ID" value="AXA36741.1"/>
    <property type="molecule type" value="Genomic_DNA"/>
</dbReference>
<dbReference type="SMART" id="SM00060">
    <property type="entry name" value="FN3"/>
    <property type="match status" value="5"/>
</dbReference>
<evidence type="ECO:0000313" key="5">
    <source>
        <dbReference type="Proteomes" id="UP000262583"/>
    </source>
</evidence>
<dbReference type="InterPro" id="IPR013783">
    <property type="entry name" value="Ig-like_fold"/>
</dbReference>
<feature type="region of interest" description="Disordered" evidence="1">
    <location>
        <begin position="63"/>
        <end position="84"/>
    </location>
</feature>
<dbReference type="Gene3D" id="2.60.40.10">
    <property type="entry name" value="Immunoglobulins"/>
    <property type="match status" value="5"/>
</dbReference>
<feature type="domain" description="Fibronectin type-III" evidence="3">
    <location>
        <begin position="408"/>
        <end position="496"/>
    </location>
</feature>
<feature type="region of interest" description="Disordered" evidence="1">
    <location>
        <begin position="490"/>
        <end position="509"/>
    </location>
</feature>
<feature type="compositionally biased region" description="Pro residues" evidence="1">
    <location>
        <begin position="273"/>
        <end position="289"/>
    </location>
</feature>
<evidence type="ECO:0000259" key="3">
    <source>
        <dbReference type="PROSITE" id="PS50853"/>
    </source>
</evidence>
<feature type="compositionally biased region" description="Polar residues" evidence="1">
    <location>
        <begin position="868"/>
        <end position="877"/>
    </location>
</feature>
<protein>
    <submittedName>
        <fullName evidence="4">Proline-rich protein</fullName>
    </submittedName>
</protein>
<dbReference type="InterPro" id="IPR036116">
    <property type="entry name" value="FN3_sf"/>
</dbReference>
<accession>A0A2Z4Y6F5</accession>
<keyword evidence="2" id="KW-1133">Transmembrane helix</keyword>
<feature type="compositionally biased region" description="Basic and acidic residues" evidence="1">
    <location>
        <begin position="911"/>
        <end position="921"/>
    </location>
</feature>
<dbReference type="Proteomes" id="UP000262583">
    <property type="component" value="Chromosome"/>
</dbReference>
<feature type="compositionally biased region" description="Basic and acidic residues" evidence="1">
    <location>
        <begin position="879"/>
        <end position="895"/>
    </location>
</feature>
<dbReference type="SUPFAM" id="SSF49265">
    <property type="entry name" value="Fibronectin type III"/>
    <property type="match status" value="3"/>
</dbReference>
<evidence type="ECO:0000256" key="2">
    <source>
        <dbReference type="SAM" id="Phobius"/>
    </source>
</evidence>
<reference evidence="4 5" key="1">
    <citation type="submission" date="2018-05" db="EMBL/GenBank/DDBJ databases">
        <title>A metagenomic window into the 2 km-deep terrestrial subsurface aquifer revealed taxonomically and functionally diverse microbial community comprising novel uncultured bacterial lineages.</title>
        <authorList>
            <person name="Kadnikov V.V."/>
            <person name="Mardanov A.V."/>
            <person name="Beletsky A.V."/>
            <person name="Banks D."/>
            <person name="Pimenov N.V."/>
            <person name="Frank Y.A."/>
            <person name="Karnachuk O.V."/>
            <person name="Ravin N.V."/>
        </authorList>
    </citation>
    <scope>NUCLEOTIDE SEQUENCE [LARGE SCALE GENOMIC DNA]</scope>
    <source>
        <strain evidence="4">BY</strain>
    </source>
</reference>
<keyword evidence="2" id="KW-0812">Transmembrane</keyword>
<feature type="domain" description="Fibronectin type-III" evidence="3">
    <location>
        <begin position="81"/>
        <end position="172"/>
    </location>
</feature>
<feature type="transmembrane region" description="Helical" evidence="2">
    <location>
        <begin position="36"/>
        <end position="55"/>
    </location>
</feature>
<dbReference type="Pfam" id="PF00041">
    <property type="entry name" value="fn3"/>
    <property type="match status" value="1"/>
</dbReference>
<feature type="region of interest" description="Disordered" evidence="1">
    <location>
        <begin position="246"/>
        <end position="289"/>
    </location>
</feature>
<keyword evidence="2" id="KW-0472">Membrane</keyword>
<evidence type="ECO:0000256" key="1">
    <source>
        <dbReference type="SAM" id="MobiDB-lite"/>
    </source>
</evidence>
<dbReference type="PROSITE" id="PS50853">
    <property type="entry name" value="FN3"/>
    <property type="match status" value="4"/>
</dbReference>
<feature type="region of interest" description="Disordered" evidence="1">
    <location>
        <begin position="588"/>
        <end position="950"/>
    </location>
</feature>
<feature type="compositionally biased region" description="Low complexity" evidence="1">
    <location>
        <begin position="63"/>
        <end position="74"/>
    </location>
</feature>
<feature type="compositionally biased region" description="Pro residues" evidence="1">
    <location>
        <begin position="498"/>
        <end position="507"/>
    </location>
</feature>
<dbReference type="InterPro" id="IPR003961">
    <property type="entry name" value="FN3_dom"/>
</dbReference>
<feature type="domain" description="Fibronectin type-III" evidence="3">
    <location>
        <begin position="509"/>
        <end position="596"/>
    </location>
</feature>
<feature type="compositionally biased region" description="Basic and acidic residues" evidence="1">
    <location>
        <begin position="814"/>
        <end position="840"/>
    </location>
</feature>
<feature type="domain" description="Fibronectin type-III" evidence="3">
    <location>
        <begin position="176"/>
        <end position="264"/>
    </location>
</feature>
<feature type="compositionally biased region" description="Pro residues" evidence="1">
    <location>
        <begin position="596"/>
        <end position="761"/>
    </location>
</feature>
<dbReference type="PANTHER" id="PTHR48148">
    <property type="entry name" value="KERATINOCYTE PROLINE-RICH PROTEIN"/>
    <property type="match status" value="1"/>
</dbReference>
<dbReference type="CDD" id="cd00063">
    <property type="entry name" value="FN3"/>
    <property type="match status" value="4"/>
</dbReference>
<evidence type="ECO:0000313" key="4">
    <source>
        <dbReference type="EMBL" id="AXA36741.1"/>
    </source>
</evidence>
<feature type="compositionally biased region" description="Low complexity" evidence="1">
    <location>
        <begin position="935"/>
        <end position="950"/>
    </location>
</feature>
<dbReference type="AlphaFoldDB" id="A0A2Z4Y6F5"/>
<organism evidence="4 5">
    <name type="scientific">Sumerlaea chitinivorans</name>
    <dbReference type="NCBI Taxonomy" id="2250252"/>
    <lineage>
        <taxon>Bacteria</taxon>
        <taxon>Candidatus Sumerlaeota</taxon>
        <taxon>Candidatus Sumerlaeia</taxon>
        <taxon>Candidatus Sumerlaeales</taxon>
        <taxon>Candidatus Sumerlaeaceae</taxon>
        <taxon>Candidatus Sumerlaea</taxon>
    </lineage>
</organism>
<proteinExistence type="predicted"/>
<name>A0A2Z4Y6F5_SUMC1</name>
<dbReference type="PANTHER" id="PTHR48148:SF3">
    <property type="entry name" value="KERATINOCYTE PROLINE-RICH PROTEIN"/>
    <property type="match status" value="1"/>
</dbReference>